<feature type="transmembrane region" description="Helical" evidence="1">
    <location>
        <begin position="180"/>
        <end position="198"/>
    </location>
</feature>
<proteinExistence type="predicted"/>
<gene>
    <name evidence="3" type="ORF">OM074_18715</name>
</gene>
<protein>
    <submittedName>
        <fullName evidence="3">Phosphatase PAP2 family protein</fullName>
    </submittedName>
</protein>
<dbReference type="PANTHER" id="PTHR14969:SF13">
    <property type="entry name" value="AT30094P"/>
    <property type="match status" value="1"/>
</dbReference>
<feature type="domain" description="Phosphatidic acid phosphatase type 2/haloperoxidase" evidence="2">
    <location>
        <begin position="80"/>
        <end position="195"/>
    </location>
</feature>
<keyword evidence="1" id="KW-0472">Membrane</keyword>
<dbReference type="SMART" id="SM00014">
    <property type="entry name" value="acidPPc"/>
    <property type="match status" value="1"/>
</dbReference>
<feature type="transmembrane region" description="Helical" evidence="1">
    <location>
        <begin position="12"/>
        <end position="29"/>
    </location>
</feature>
<dbReference type="Gene3D" id="1.20.144.10">
    <property type="entry name" value="Phosphatidic acid phosphatase type 2/haloperoxidase"/>
    <property type="match status" value="1"/>
</dbReference>
<evidence type="ECO:0000313" key="4">
    <source>
        <dbReference type="Proteomes" id="UP001207408"/>
    </source>
</evidence>
<dbReference type="InterPro" id="IPR000326">
    <property type="entry name" value="PAP2/HPO"/>
</dbReference>
<dbReference type="EMBL" id="JAPDPI010000054">
    <property type="protein sequence ID" value="MCW3807667.1"/>
    <property type="molecule type" value="Genomic_DNA"/>
</dbReference>
<dbReference type="Proteomes" id="UP001207408">
    <property type="component" value="Unassembled WGS sequence"/>
</dbReference>
<evidence type="ECO:0000256" key="1">
    <source>
        <dbReference type="SAM" id="Phobius"/>
    </source>
</evidence>
<reference evidence="3" key="1">
    <citation type="submission" date="2022-10" db="EMBL/GenBank/DDBJ databases">
        <authorList>
            <person name="Yu W.X."/>
        </authorList>
    </citation>
    <scope>NUCLEOTIDE SEQUENCE</scope>
    <source>
        <strain evidence="3">D04</strain>
    </source>
</reference>
<dbReference type="InterPro" id="IPR036938">
    <property type="entry name" value="PAP2/HPO_sf"/>
</dbReference>
<dbReference type="PANTHER" id="PTHR14969">
    <property type="entry name" value="SPHINGOSINE-1-PHOSPHATE PHOSPHOHYDROLASE"/>
    <property type="match status" value="1"/>
</dbReference>
<evidence type="ECO:0000313" key="3">
    <source>
        <dbReference type="EMBL" id="MCW3807667.1"/>
    </source>
</evidence>
<keyword evidence="1" id="KW-0812">Transmembrane</keyword>
<feature type="transmembrane region" description="Helical" evidence="1">
    <location>
        <begin position="76"/>
        <end position="96"/>
    </location>
</feature>
<comment type="caution">
    <text evidence="3">The sequence shown here is derived from an EMBL/GenBank/DDBJ whole genome shotgun (WGS) entry which is preliminary data.</text>
</comment>
<keyword evidence="1" id="KW-1133">Transmembrane helix</keyword>
<dbReference type="SUPFAM" id="SSF48317">
    <property type="entry name" value="Acid phosphatase/Vanadium-dependent haloperoxidase"/>
    <property type="match status" value="1"/>
</dbReference>
<dbReference type="RefSeq" id="WP_301202112.1">
    <property type="nucleotide sequence ID" value="NZ_JAPDPI010000054.1"/>
</dbReference>
<keyword evidence="4" id="KW-1185">Reference proteome</keyword>
<feature type="transmembrane region" description="Helical" evidence="1">
    <location>
        <begin position="130"/>
        <end position="149"/>
    </location>
</feature>
<dbReference type="AlphaFoldDB" id="A0AAE3SLG2"/>
<feature type="transmembrane region" description="Helical" evidence="1">
    <location>
        <begin position="155"/>
        <end position="173"/>
    </location>
</feature>
<dbReference type="Pfam" id="PF01569">
    <property type="entry name" value="PAP2"/>
    <property type="match status" value="1"/>
</dbReference>
<accession>A0AAE3SLG2</accession>
<sequence>MKLQHSNPHIQFSIQLFTGFIITGAILLITYSKIEFSLIINQLSSPSFDFFFNAVTQLGLGGLLAVLAIFFLFFRYYYSILCTGILVMSGIISFLFKKVLFTDAMRPLHFMRDMPLRFPSGMEEHFRHSFPSGHTMTVFAAAFILFWIYRDYRVAIINFTVAILVGISRIYLFQHFFIDIYAGAILGIAESVFIIWLFENIFQLNQIPALNKSLIAKKRKPQLAFKNNRYAQQ</sequence>
<evidence type="ECO:0000259" key="2">
    <source>
        <dbReference type="SMART" id="SM00014"/>
    </source>
</evidence>
<feature type="transmembrane region" description="Helical" evidence="1">
    <location>
        <begin position="50"/>
        <end position="70"/>
    </location>
</feature>
<organism evidence="3 4">
    <name type="scientific">Plebeiibacterium marinum</name>
    <dbReference type="NCBI Taxonomy" id="2992111"/>
    <lineage>
        <taxon>Bacteria</taxon>
        <taxon>Pseudomonadati</taxon>
        <taxon>Bacteroidota</taxon>
        <taxon>Bacteroidia</taxon>
        <taxon>Marinilabiliales</taxon>
        <taxon>Marinilabiliaceae</taxon>
        <taxon>Plebeiibacterium</taxon>
    </lineage>
</organism>
<name>A0AAE3SLG2_9BACT</name>